<evidence type="ECO:0000313" key="4">
    <source>
        <dbReference type="Proteomes" id="UP001221757"/>
    </source>
</evidence>
<comment type="caution">
    <text evidence="3">The sequence shown here is derived from an EMBL/GenBank/DDBJ whole genome shotgun (WGS) entry which is preliminary data.</text>
</comment>
<dbReference type="Proteomes" id="UP001221757">
    <property type="component" value="Unassembled WGS sequence"/>
</dbReference>
<reference evidence="3" key="1">
    <citation type="submission" date="2023-03" db="EMBL/GenBank/DDBJ databases">
        <title>Massive genome expansion in bonnet fungi (Mycena s.s.) driven by repeated elements and novel gene families across ecological guilds.</title>
        <authorList>
            <consortium name="Lawrence Berkeley National Laboratory"/>
            <person name="Harder C.B."/>
            <person name="Miyauchi S."/>
            <person name="Viragh M."/>
            <person name="Kuo A."/>
            <person name="Thoen E."/>
            <person name="Andreopoulos B."/>
            <person name="Lu D."/>
            <person name="Skrede I."/>
            <person name="Drula E."/>
            <person name="Henrissat B."/>
            <person name="Morin E."/>
            <person name="Kohler A."/>
            <person name="Barry K."/>
            <person name="LaButti K."/>
            <person name="Morin E."/>
            <person name="Salamov A."/>
            <person name="Lipzen A."/>
            <person name="Mereny Z."/>
            <person name="Hegedus B."/>
            <person name="Baldrian P."/>
            <person name="Stursova M."/>
            <person name="Weitz H."/>
            <person name="Taylor A."/>
            <person name="Grigoriev I.V."/>
            <person name="Nagy L.G."/>
            <person name="Martin F."/>
            <person name="Kauserud H."/>
        </authorList>
    </citation>
    <scope>NUCLEOTIDE SEQUENCE</scope>
    <source>
        <strain evidence="3">CBHHK067</strain>
    </source>
</reference>
<feature type="region of interest" description="Disordered" evidence="1">
    <location>
        <begin position="114"/>
        <end position="208"/>
    </location>
</feature>
<keyword evidence="2" id="KW-0812">Transmembrane</keyword>
<gene>
    <name evidence="3" type="ORF">B0H17DRAFT_1244308</name>
</gene>
<feature type="transmembrane region" description="Helical" evidence="2">
    <location>
        <begin position="36"/>
        <end position="59"/>
    </location>
</feature>
<dbReference type="AlphaFoldDB" id="A0AAD7GPM6"/>
<evidence type="ECO:0000313" key="3">
    <source>
        <dbReference type="EMBL" id="KAJ7701512.1"/>
    </source>
</evidence>
<proteinExistence type="predicted"/>
<accession>A0AAD7GPM6</accession>
<keyword evidence="2" id="KW-1133">Transmembrane helix</keyword>
<keyword evidence="2" id="KW-0472">Membrane</keyword>
<evidence type="ECO:0000256" key="2">
    <source>
        <dbReference type="SAM" id="Phobius"/>
    </source>
</evidence>
<protein>
    <submittedName>
        <fullName evidence="3">Uncharacterized protein</fullName>
    </submittedName>
</protein>
<evidence type="ECO:0000256" key="1">
    <source>
        <dbReference type="SAM" id="MobiDB-lite"/>
    </source>
</evidence>
<dbReference type="EMBL" id="JARKIE010000017">
    <property type="protein sequence ID" value="KAJ7701512.1"/>
    <property type="molecule type" value="Genomic_DNA"/>
</dbReference>
<feature type="compositionally biased region" description="Basic and acidic residues" evidence="1">
    <location>
        <begin position="166"/>
        <end position="182"/>
    </location>
</feature>
<sequence>MAGFPVDPESSKAIIASGNYVCTEEASTGNYSAPWFLMYVILQVFAIVSMLSEFGSVFYRPKNKKLHAAQARKIFFSSCRGSFYTARPLEPVVRGELLAAVLLRTVCAVRSSAAPTTRGISGPARPVLPARRTHRPRKSQPQPQPSRHDPSPEGIVGGIHVLRQYGKPEERRGVIQNDEDRPRRPHPPLLELFPGPAPARTAPITSSS</sequence>
<keyword evidence="4" id="KW-1185">Reference proteome</keyword>
<organism evidence="3 4">
    <name type="scientific">Mycena rosella</name>
    <name type="common">Pink bonnet</name>
    <name type="synonym">Agaricus rosellus</name>
    <dbReference type="NCBI Taxonomy" id="1033263"/>
    <lineage>
        <taxon>Eukaryota</taxon>
        <taxon>Fungi</taxon>
        <taxon>Dikarya</taxon>
        <taxon>Basidiomycota</taxon>
        <taxon>Agaricomycotina</taxon>
        <taxon>Agaricomycetes</taxon>
        <taxon>Agaricomycetidae</taxon>
        <taxon>Agaricales</taxon>
        <taxon>Marasmiineae</taxon>
        <taxon>Mycenaceae</taxon>
        <taxon>Mycena</taxon>
    </lineage>
</organism>
<name>A0AAD7GPM6_MYCRO</name>